<sequence length="186" mass="21666">MMAHPWPTEPHEKQLLLRRLKNKYSRLFGPEHLEADMIELSKPEQNKTNIDVRQYHVQNIEIHNKPKKTAQQLKIEAQYERKRSALRTRYKLEPTFTMPDTITAVPIVKNPPEQEEVAADTTENAPAAEEIPINQPEGSEIDLEIMINLEEKQDIEGIEDIPPIAPVISNRERKRLLWLSKIPKKQ</sequence>
<reference evidence="1 2" key="1">
    <citation type="submission" date="2023-01" db="EMBL/GenBank/DDBJ databases">
        <authorList>
            <person name="Whitehead M."/>
        </authorList>
    </citation>
    <scope>NUCLEOTIDE SEQUENCE [LARGE SCALE GENOMIC DNA]</scope>
</reference>
<organism evidence="1 2">
    <name type="scientific">Macrosiphum euphorbiae</name>
    <name type="common">potato aphid</name>
    <dbReference type="NCBI Taxonomy" id="13131"/>
    <lineage>
        <taxon>Eukaryota</taxon>
        <taxon>Metazoa</taxon>
        <taxon>Ecdysozoa</taxon>
        <taxon>Arthropoda</taxon>
        <taxon>Hexapoda</taxon>
        <taxon>Insecta</taxon>
        <taxon>Pterygota</taxon>
        <taxon>Neoptera</taxon>
        <taxon>Paraneoptera</taxon>
        <taxon>Hemiptera</taxon>
        <taxon>Sternorrhyncha</taxon>
        <taxon>Aphidomorpha</taxon>
        <taxon>Aphidoidea</taxon>
        <taxon>Aphididae</taxon>
        <taxon>Macrosiphini</taxon>
        <taxon>Macrosiphum</taxon>
    </lineage>
</organism>
<proteinExistence type="predicted"/>
<dbReference type="AlphaFoldDB" id="A0AAV0WX67"/>
<gene>
    <name evidence="1" type="ORF">MEUPH1_LOCUS15701</name>
</gene>
<name>A0AAV0WX67_9HEMI</name>
<dbReference type="EMBL" id="CARXXK010000003">
    <property type="protein sequence ID" value="CAI6360393.1"/>
    <property type="molecule type" value="Genomic_DNA"/>
</dbReference>
<evidence type="ECO:0000313" key="2">
    <source>
        <dbReference type="Proteomes" id="UP001160148"/>
    </source>
</evidence>
<protein>
    <submittedName>
        <fullName evidence="1">Uncharacterized protein</fullName>
    </submittedName>
</protein>
<evidence type="ECO:0000313" key="1">
    <source>
        <dbReference type="EMBL" id="CAI6360393.1"/>
    </source>
</evidence>
<accession>A0AAV0WX67</accession>
<keyword evidence="2" id="KW-1185">Reference proteome</keyword>
<dbReference type="Proteomes" id="UP001160148">
    <property type="component" value="Unassembled WGS sequence"/>
</dbReference>
<comment type="caution">
    <text evidence="1">The sequence shown here is derived from an EMBL/GenBank/DDBJ whole genome shotgun (WGS) entry which is preliminary data.</text>
</comment>